<protein>
    <submittedName>
        <fullName evidence="1">Unnamed protein product</fullName>
    </submittedName>
</protein>
<proteinExistence type="predicted"/>
<gene>
    <name evidence="1" type="ORF">Cboi01_000140900</name>
</gene>
<dbReference type="EMBL" id="BSXV01000524">
    <property type="protein sequence ID" value="GME89465.1"/>
    <property type="molecule type" value="Genomic_DNA"/>
</dbReference>
<accession>A0ACB5TIT6</accession>
<name>A0ACB5TIT6_CANBO</name>
<dbReference type="Proteomes" id="UP001165101">
    <property type="component" value="Unassembled WGS sequence"/>
</dbReference>
<comment type="caution">
    <text evidence="1">The sequence shown here is derived from an EMBL/GenBank/DDBJ whole genome shotgun (WGS) entry which is preliminary data.</text>
</comment>
<keyword evidence="2" id="KW-1185">Reference proteome</keyword>
<sequence length="1217" mass="136100">MTKTDKSFGLSRVIPKIFLQAMSGDLYNGNCLSTSHFQHVCEKVAHNKLEQFFENWVFNTGTPVFRVTQRFNKKRMFVEMSIRQVQKSDQSDSSATDMETSDLNRMNIRNNYQKENFIDEASSVLADENDYKSQPVFTGPITIRIHEADGTPYEHIVDIKDSFTRLDIQYNTKYRRTKRTRRDGTEANENEEKNGESLTANNTANKDTKESNLGGRLGDVLMSAKDVENWKIVESEPKEDETINDAFEWIRVDADFEWLCKVYINQPDYMFESQLYQDRDVEAQYDSIKFFSDSLRPSQYYSTILLRTLMDKRYYYGIRMEAAKGLAILSKEESGHLGLRYLLQAFKFFYCYYGEKINLSFNLYDPIEYLPLPNDFTSIPEYFLKKCLIESLSKIKNKTGDTPKELKRVLINLLKYNDNSNNQFSDVDYVSCIINSISNLLVNYGKPIPTPEELISEPDENTKLLRECHVELDRCLKMDGWLSESDHEITRAVLKEKIRLASLGLISITFQDFLKYTTVDNNYETRLLAFEGLLCLGGLKNAAILNLFFTVIKIEPSTFFKYSLLRVFSKCIGIAAMEGTPSVLDDDEFIRQYAGTNTNNAFANGGSGVISVSNGSVGNGAGIEGDRATSNIGSAIIVEESTSKGSMESRRDRIARSTIKGAIALLRRDYSIGIGLKNELWSALHSCLFSINSRRNFLDITALLYESRDSFIVKLDNPTDKKLIVKVDKELQPVPSIEEISNNINELEGKIVVTVKRQGRLKIQLPTIKTKLVFSTNMNSNTTGNKTVLKLRQPAEPKSDSLNNGSLSRSSSSTRLHLTTSSSSASLLSSSSLTTAGTNVSNSASLVPGNGDSSSASGDLKVKTESLEVNIPAAGKKSTGVTSSSLKFTLLNNKKNGSKKTSSAREKHKIKLEDTPIADPFTIPIDREIVKINQTKSKFLITLNFSDKSLLKNEPYKPFNIYKSAKVKSEIIRKRVNSPLRYVRLNIFEKKVTISSESLFENDKSGTQQPSAANANTRDNHSSKSYPITLKVSSKNLRMLESIRESSLRAKGASNKVILNTRGVNKSSAGSASTRRGHIHGNLNSTPSSPSSSSSSPNRMPSLSHSPSPVPSLNAKLDSVPPKQSLPKISFKRKVSPVADLSENISNEPNRKRKTINLSLNGSKVTSSESSLEGRPRVKLSTKDHSKSSLDSDYMSSQDKKKRGNSSSAPKIKLKLK</sequence>
<organism evidence="1 2">
    <name type="scientific">Candida boidinii</name>
    <name type="common">Yeast</name>
    <dbReference type="NCBI Taxonomy" id="5477"/>
    <lineage>
        <taxon>Eukaryota</taxon>
        <taxon>Fungi</taxon>
        <taxon>Dikarya</taxon>
        <taxon>Ascomycota</taxon>
        <taxon>Saccharomycotina</taxon>
        <taxon>Pichiomycetes</taxon>
        <taxon>Pichiales</taxon>
        <taxon>Pichiaceae</taxon>
        <taxon>Ogataea</taxon>
        <taxon>Ogataea/Candida clade</taxon>
    </lineage>
</organism>
<reference evidence="1" key="1">
    <citation type="submission" date="2023-04" db="EMBL/GenBank/DDBJ databases">
        <title>Candida boidinii NBRC 1967.</title>
        <authorList>
            <person name="Ichikawa N."/>
            <person name="Sato H."/>
            <person name="Tonouchi N."/>
        </authorList>
    </citation>
    <scope>NUCLEOTIDE SEQUENCE</scope>
    <source>
        <strain evidence="1">NBRC 1967</strain>
    </source>
</reference>
<evidence type="ECO:0000313" key="2">
    <source>
        <dbReference type="Proteomes" id="UP001165101"/>
    </source>
</evidence>
<evidence type="ECO:0000313" key="1">
    <source>
        <dbReference type="EMBL" id="GME89465.1"/>
    </source>
</evidence>